<protein>
    <recommendedName>
        <fullName evidence="2">BOD1/SHG1 domain-containing protein</fullName>
    </recommendedName>
</protein>
<feature type="domain" description="BOD1/SHG1" evidence="2">
    <location>
        <begin position="40"/>
        <end position="142"/>
    </location>
</feature>
<dbReference type="InterPro" id="IPR055264">
    <property type="entry name" value="BOD1/SHG1_dom"/>
</dbReference>
<proteinExistence type="predicted"/>
<evidence type="ECO:0000256" key="1">
    <source>
        <dbReference type="SAM" id="MobiDB-lite"/>
    </source>
</evidence>
<reference evidence="3 4" key="1">
    <citation type="journal article" date="2018" name="IMA Fungus">
        <title>IMA Genome-F 9: Draft genome sequence of Annulohypoxylon stygium, Aspergillus mulundensis, Berkeleyomyces basicola (syn. Thielaviopsis basicola), Ceratocystis smalleyi, two Cercospora beticola strains, Coleophoma cylindrospora, Fusarium fracticaudum, Phialophora cf. hyalina, and Morchella septimelata.</title>
        <authorList>
            <person name="Wingfield B.D."/>
            <person name="Bills G.F."/>
            <person name="Dong Y."/>
            <person name="Huang W."/>
            <person name="Nel W.J."/>
            <person name="Swalarsk-Parry B.S."/>
            <person name="Vaghefi N."/>
            <person name="Wilken P.M."/>
            <person name="An Z."/>
            <person name="de Beer Z.W."/>
            <person name="De Vos L."/>
            <person name="Chen L."/>
            <person name="Duong T.A."/>
            <person name="Gao Y."/>
            <person name="Hammerbacher A."/>
            <person name="Kikkert J.R."/>
            <person name="Li Y."/>
            <person name="Li H."/>
            <person name="Li K."/>
            <person name="Li Q."/>
            <person name="Liu X."/>
            <person name="Ma X."/>
            <person name="Naidoo K."/>
            <person name="Pethybridge S.J."/>
            <person name="Sun J."/>
            <person name="Steenkamp E.T."/>
            <person name="van der Nest M.A."/>
            <person name="van Wyk S."/>
            <person name="Wingfield M.J."/>
            <person name="Xiong C."/>
            <person name="Yue Q."/>
            <person name="Zhang X."/>
        </authorList>
    </citation>
    <scope>NUCLEOTIDE SEQUENCE [LARGE SCALE GENOMIC DNA]</scope>
    <source>
        <strain evidence="3 4">BP6252</strain>
    </source>
</reference>
<feature type="region of interest" description="Disordered" evidence="1">
    <location>
        <begin position="144"/>
        <end position="392"/>
    </location>
</feature>
<feature type="compositionally biased region" description="Basic and acidic residues" evidence="1">
    <location>
        <begin position="380"/>
        <end position="392"/>
    </location>
</feature>
<dbReference type="Pfam" id="PF05205">
    <property type="entry name" value="COMPASS-Shg1"/>
    <property type="match status" value="1"/>
</dbReference>
<name>A0A3D8SS89_9HELO</name>
<gene>
    <name evidence="3" type="ORF">BP6252_00660</name>
</gene>
<feature type="compositionally biased region" description="Basic and acidic residues" evidence="1">
    <location>
        <begin position="144"/>
        <end position="158"/>
    </location>
</feature>
<dbReference type="OrthoDB" id="5579731at2759"/>
<dbReference type="PANTHER" id="PTHR28034:SF1">
    <property type="entry name" value="NUCLEOMORPHIN"/>
    <property type="match status" value="1"/>
</dbReference>
<dbReference type="EMBL" id="PDLM01000001">
    <property type="protein sequence ID" value="RDW88628.1"/>
    <property type="molecule type" value="Genomic_DNA"/>
</dbReference>
<dbReference type="AlphaFoldDB" id="A0A3D8SS89"/>
<evidence type="ECO:0000313" key="4">
    <source>
        <dbReference type="Proteomes" id="UP000256645"/>
    </source>
</evidence>
<accession>A0A3D8SS89</accession>
<evidence type="ECO:0000259" key="2">
    <source>
        <dbReference type="Pfam" id="PF05205"/>
    </source>
</evidence>
<dbReference type="PANTHER" id="PTHR28034">
    <property type="entry name" value="SET1 COMPLEX COMPONENT SHG1"/>
    <property type="match status" value="1"/>
</dbReference>
<dbReference type="Proteomes" id="UP000256645">
    <property type="component" value="Unassembled WGS sequence"/>
</dbReference>
<feature type="compositionally biased region" description="Basic and acidic residues" evidence="1">
    <location>
        <begin position="165"/>
        <end position="325"/>
    </location>
</feature>
<sequence>MAFATPYVKDGTATDGPARKKLKTSDLPIASATRAAIEGLAHTFKKKGGYDSIKKQVWANLQSGDFEKEFTHSLLEVAKDELEKNPTQLLKFDQGRAVALLAGAVDRAGVYQTAETRIDALIDAHVQEVEKGIRALRREDIGEEAARAEESRGGKTDEQYAAEYAAKRAAREEAREKEREEERLALEEKKKAEKARRREEEKRLELEHEKRRQEREARRKADEEARARERERERERDRERERERERDRERGRDRDRARERDRDRDDRPRERDRERDRERERDKERDRSDRLHRDDDTPSHKEPPKDNKKSKTEAELSKEESERLTRLALAELTKESKPISQSHSHMELEIDRSLAPPPRKTMPASAINPISRNSPSAKPTETKKTDTHIKEETDFKPPSVTEVEVVIGSLPEGLVAEVVDDVTAEIGMSEIGILSAPDVIVEIVMIDVAVIAEIETIDVVETVEKEMTVVPEIAPALAPATVVEAIDLAVGVASVFEIETEFESRPLLACYHLVLQKWTLGKRLTLSNEKKKLKHILQHRKKLVRRGYLYRGGQIEHPGEMLLQLLDDREVKHWLAQARRGSARFLVIETGTGIGTGTGTLIEVLELHEVAADHVRHDYDVGAGRREARVLSISIVMCRGLRLLDGIV</sequence>
<dbReference type="STRING" id="1849047.A0A3D8SS89"/>
<comment type="caution">
    <text evidence="3">The sequence shown here is derived from an EMBL/GenBank/DDBJ whole genome shotgun (WGS) entry which is preliminary data.</text>
</comment>
<organism evidence="3 4">
    <name type="scientific">Coleophoma cylindrospora</name>
    <dbReference type="NCBI Taxonomy" id="1849047"/>
    <lineage>
        <taxon>Eukaryota</taxon>
        <taxon>Fungi</taxon>
        <taxon>Dikarya</taxon>
        <taxon>Ascomycota</taxon>
        <taxon>Pezizomycotina</taxon>
        <taxon>Leotiomycetes</taxon>
        <taxon>Helotiales</taxon>
        <taxon>Dermateaceae</taxon>
        <taxon>Coleophoma</taxon>
    </lineage>
</organism>
<feature type="compositionally biased region" description="Polar residues" evidence="1">
    <location>
        <begin position="368"/>
        <end position="379"/>
    </location>
</feature>
<keyword evidence="4" id="KW-1185">Reference proteome</keyword>
<feature type="region of interest" description="Disordered" evidence="1">
    <location>
        <begin position="1"/>
        <end position="20"/>
    </location>
</feature>
<evidence type="ECO:0000313" key="3">
    <source>
        <dbReference type="EMBL" id="RDW88628.1"/>
    </source>
</evidence>